<evidence type="ECO:0000313" key="4">
    <source>
        <dbReference type="Proteomes" id="UP000283850"/>
    </source>
</evidence>
<sequence>MVKLFIIVNVDWFFLSHRKDIALSAQKNGYDVTIVTKDTGKKTDIKALGLKMIDLPMNRSGQNIIEELHTYCFLYRLYCREKPDIVHHVGLKTILWGTLAAKLAKVHGVVNAVSGLGIFFSEENKSLVSKILPKILSFSHHRKNLAVIFQNEEDKVLFLKNWIIREEQAFMIKGSGVDLNQYCYAPEPESGKIKVLLTARMIVEKGVFVLTDAALKLKAEYKDKVEFLLCGGLDDNPKAIKEEELKAVCDGEYIQWLGYRTDVLELLKSCHIVAFPSYYKEGLPKSLIEATAVGRPIVTTNSIGCKETVVDGYNGYLVSVKDSDTLAEKLKILFEDEDLRQDMGRNSRKLAERDFSIENVIQKHLEIYNQLNKT</sequence>
<dbReference type="Pfam" id="PF00534">
    <property type="entry name" value="Glycos_transf_1"/>
    <property type="match status" value="1"/>
</dbReference>
<feature type="domain" description="Glycosyl transferase family 1" evidence="1">
    <location>
        <begin position="190"/>
        <end position="349"/>
    </location>
</feature>
<evidence type="ECO:0000313" key="3">
    <source>
        <dbReference type="EMBL" id="RGV49087.1"/>
    </source>
</evidence>
<dbReference type="RefSeq" id="WP_118422206.1">
    <property type="nucleotide sequence ID" value="NZ_QRZF01000020.1"/>
</dbReference>
<proteinExistence type="predicted"/>
<dbReference type="PANTHER" id="PTHR12526:SF638">
    <property type="entry name" value="SPORE COAT PROTEIN SA"/>
    <property type="match status" value="1"/>
</dbReference>
<dbReference type="PANTHER" id="PTHR12526">
    <property type="entry name" value="GLYCOSYLTRANSFERASE"/>
    <property type="match status" value="1"/>
</dbReference>
<protein>
    <submittedName>
        <fullName evidence="3">Glycosyltransferase family 1 protein</fullName>
    </submittedName>
</protein>
<dbReference type="Pfam" id="PF13477">
    <property type="entry name" value="Glyco_trans_4_2"/>
    <property type="match status" value="1"/>
</dbReference>
<reference evidence="3 4" key="1">
    <citation type="submission" date="2018-08" db="EMBL/GenBank/DDBJ databases">
        <title>A genome reference for cultivated species of the human gut microbiota.</title>
        <authorList>
            <person name="Zou Y."/>
            <person name="Xue W."/>
            <person name="Luo G."/>
        </authorList>
    </citation>
    <scope>NUCLEOTIDE SEQUENCE [LARGE SCALE GENOMIC DNA]</scope>
    <source>
        <strain evidence="3 4">AF14-32</strain>
    </source>
</reference>
<dbReference type="AlphaFoldDB" id="A0A412XVE3"/>
<name>A0A412XVE3_9BACE</name>
<dbReference type="CDD" id="cd03808">
    <property type="entry name" value="GT4_CapM-like"/>
    <property type="match status" value="1"/>
</dbReference>
<evidence type="ECO:0000259" key="2">
    <source>
        <dbReference type="Pfam" id="PF13477"/>
    </source>
</evidence>
<feature type="domain" description="Glycosyltransferase subfamily 4-like N-terminal" evidence="2">
    <location>
        <begin position="5"/>
        <end position="132"/>
    </location>
</feature>
<gene>
    <name evidence="3" type="ORF">DWW10_21295</name>
</gene>
<keyword evidence="3" id="KW-0808">Transferase</keyword>
<dbReference type="Gene3D" id="3.40.50.2000">
    <property type="entry name" value="Glycogen Phosphorylase B"/>
    <property type="match status" value="2"/>
</dbReference>
<dbReference type="Proteomes" id="UP000283850">
    <property type="component" value="Unassembled WGS sequence"/>
</dbReference>
<evidence type="ECO:0000259" key="1">
    <source>
        <dbReference type="Pfam" id="PF00534"/>
    </source>
</evidence>
<dbReference type="EMBL" id="QRZF01000020">
    <property type="protein sequence ID" value="RGV49087.1"/>
    <property type="molecule type" value="Genomic_DNA"/>
</dbReference>
<comment type="caution">
    <text evidence="3">The sequence shown here is derived from an EMBL/GenBank/DDBJ whole genome shotgun (WGS) entry which is preliminary data.</text>
</comment>
<organism evidence="3 4">
    <name type="scientific">Bacteroides intestinalis</name>
    <dbReference type="NCBI Taxonomy" id="329854"/>
    <lineage>
        <taxon>Bacteria</taxon>
        <taxon>Pseudomonadati</taxon>
        <taxon>Bacteroidota</taxon>
        <taxon>Bacteroidia</taxon>
        <taxon>Bacteroidales</taxon>
        <taxon>Bacteroidaceae</taxon>
        <taxon>Bacteroides</taxon>
    </lineage>
</organism>
<accession>A0A412XVE3</accession>
<dbReference type="GO" id="GO:0016757">
    <property type="term" value="F:glycosyltransferase activity"/>
    <property type="evidence" value="ECO:0007669"/>
    <property type="project" value="InterPro"/>
</dbReference>
<dbReference type="SUPFAM" id="SSF53756">
    <property type="entry name" value="UDP-Glycosyltransferase/glycogen phosphorylase"/>
    <property type="match status" value="1"/>
</dbReference>
<dbReference type="InterPro" id="IPR001296">
    <property type="entry name" value="Glyco_trans_1"/>
</dbReference>
<dbReference type="InterPro" id="IPR028098">
    <property type="entry name" value="Glyco_trans_4-like_N"/>
</dbReference>